<reference evidence="2" key="1">
    <citation type="journal article" date="2019" name="Int. J. Syst. Evol. Microbiol.">
        <title>The Global Catalogue of Microorganisms (GCM) 10K type strain sequencing project: providing services to taxonomists for standard genome sequencing and annotation.</title>
        <authorList>
            <consortium name="The Broad Institute Genomics Platform"/>
            <consortium name="The Broad Institute Genome Sequencing Center for Infectious Disease"/>
            <person name="Wu L."/>
            <person name="Ma J."/>
        </authorList>
    </citation>
    <scope>NUCLEOTIDE SEQUENCE [LARGE SCALE GENOMIC DNA]</scope>
    <source>
        <strain evidence="2">CGMCC 4.7152</strain>
    </source>
</reference>
<organism evidence="1 2">
    <name type="scientific">Dactylosporangium cerinum</name>
    <dbReference type="NCBI Taxonomy" id="1434730"/>
    <lineage>
        <taxon>Bacteria</taxon>
        <taxon>Bacillati</taxon>
        <taxon>Actinomycetota</taxon>
        <taxon>Actinomycetes</taxon>
        <taxon>Micromonosporales</taxon>
        <taxon>Micromonosporaceae</taxon>
        <taxon>Dactylosporangium</taxon>
    </lineage>
</organism>
<dbReference type="EMBL" id="JBHSIU010000066">
    <property type="protein sequence ID" value="MFC5004551.1"/>
    <property type="molecule type" value="Genomic_DNA"/>
</dbReference>
<proteinExistence type="predicted"/>
<sequence>MEDEVLMFRPDGTGWHEYLRPWYTDRTEFRWAVAGVGQIRVEAHRQVVTDEWDGGPQVEEHAISRVEIAGYAVAVAGRPLLEAQVRELSVQLSFVSDSPFAFVRAEEPATDAEAGPA</sequence>
<keyword evidence="2" id="KW-1185">Reference proteome</keyword>
<evidence type="ECO:0000313" key="1">
    <source>
        <dbReference type="EMBL" id="MFC5004551.1"/>
    </source>
</evidence>
<evidence type="ECO:0000313" key="2">
    <source>
        <dbReference type="Proteomes" id="UP001595912"/>
    </source>
</evidence>
<accession>A0ABV9W9U6</accession>
<name>A0ABV9W9U6_9ACTN</name>
<comment type="caution">
    <text evidence="1">The sequence shown here is derived from an EMBL/GenBank/DDBJ whole genome shotgun (WGS) entry which is preliminary data.</text>
</comment>
<dbReference type="RefSeq" id="WP_380124550.1">
    <property type="nucleotide sequence ID" value="NZ_JBHSIU010000066.1"/>
</dbReference>
<gene>
    <name evidence="1" type="ORF">ACFPIJ_42845</name>
</gene>
<protein>
    <submittedName>
        <fullName evidence="1">Uncharacterized protein</fullName>
    </submittedName>
</protein>
<dbReference type="Proteomes" id="UP001595912">
    <property type="component" value="Unassembled WGS sequence"/>
</dbReference>